<keyword evidence="4" id="KW-0813">Transport</keyword>
<keyword evidence="9 11" id="KW-0539">Nucleus</keyword>
<dbReference type="SMART" id="SM00360">
    <property type="entry name" value="RRM"/>
    <property type="match status" value="1"/>
</dbReference>
<organism evidence="14 15">
    <name type="scientific">Geotrichum candidum</name>
    <name type="common">Oospora lactis</name>
    <name type="synonym">Dipodascus geotrichum</name>
    <dbReference type="NCBI Taxonomy" id="1173061"/>
    <lineage>
        <taxon>Eukaryota</taxon>
        <taxon>Fungi</taxon>
        <taxon>Dikarya</taxon>
        <taxon>Ascomycota</taxon>
        <taxon>Saccharomycotina</taxon>
        <taxon>Dipodascomycetes</taxon>
        <taxon>Dipodascales</taxon>
        <taxon>Dipodascaceae</taxon>
        <taxon>Geotrichum</taxon>
    </lineage>
</organism>
<keyword evidence="5 11" id="KW-0507">mRNA processing</keyword>
<evidence type="ECO:0000256" key="12">
    <source>
        <dbReference type="SAM" id="MobiDB-lite"/>
    </source>
</evidence>
<dbReference type="FunFam" id="3.30.70.330:FF:000538">
    <property type="entry name" value="Nuclear cap-binding protein subunit 2"/>
    <property type="match status" value="1"/>
</dbReference>
<evidence type="ECO:0000256" key="11">
    <source>
        <dbReference type="RuleBase" id="RU364036"/>
    </source>
</evidence>
<dbReference type="EMBL" id="CCBN010000004">
    <property type="protein sequence ID" value="CDO52842.1"/>
    <property type="molecule type" value="Genomic_DNA"/>
</dbReference>
<keyword evidence="6" id="KW-0509">mRNA transport</keyword>
<keyword evidence="15" id="KW-1185">Reference proteome</keyword>
<evidence type="ECO:0000256" key="4">
    <source>
        <dbReference type="ARBA" id="ARBA00022448"/>
    </source>
</evidence>
<dbReference type="PANTHER" id="PTHR18847">
    <property type="entry name" value="20 KD NUCLEAR CAP BINDING PROTEIN"/>
    <property type="match status" value="1"/>
</dbReference>
<reference evidence="14" key="1">
    <citation type="submission" date="2014-03" db="EMBL/GenBank/DDBJ databases">
        <authorList>
            <person name="Casaregola S."/>
        </authorList>
    </citation>
    <scope>NUCLEOTIDE SEQUENCE [LARGE SCALE GENOMIC DNA]</scope>
    <source>
        <strain evidence="14">CLIB 918</strain>
    </source>
</reference>
<dbReference type="GO" id="GO:0051028">
    <property type="term" value="P:mRNA transport"/>
    <property type="evidence" value="ECO:0007669"/>
    <property type="project" value="UniProtKB-KW"/>
</dbReference>
<dbReference type="AlphaFoldDB" id="A0A0J9X5X6"/>
<comment type="subcellular location">
    <subcellularLocation>
        <location evidence="1 11">Nucleus</location>
    </subcellularLocation>
</comment>
<dbReference type="GO" id="GO:0005634">
    <property type="term" value="C:nucleus"/>
    <property type="evidence" value="ECO:0007669"/>
    <property type="project" value="UniProtKB-SubCell"/>
</dbReference>
<dbReference type="GO" id="GO:0045292">
    <property type="term" value="P:mRNA cis splicing, via spliceosome"/>
    <property type="evidence" value="ECO:0007669"/>
    <property type="project" value="InterPro"/>
</dbReference>
<proteinExistence type="inferred from homology"/>
<evidence type="ECO:0000313" key="15">
    <source>
        <dbReference type="Proteomes" id="UP000242525"/>
    </source>
</evidence>
<evidence type="ECO:0000256" key="6">
    <source>
        <dbReference type="ARBA" id="ARBA00022816"/>
    </source>
</evidence>
<dbReference type="GO" id="GO:0000339">
    <property type="term" value="F:RNA cap binding"/>
    <property type="evidence" value="ECO:0007669"/>
    <property type="project" value="InterPro"/>
</dbReference>
<dbReference type="PANTHER" id="PTHR18847:SF0">
    <property type="entry name" value="NUCLEAR CAP-BINDING PROTEIN SUBUNIT 2"/>
    <property type="match status" value="1"/>
</dbReference>
<dbReference type="Proteomes" id="UP000242525">
    <property type="component" value="Unassembled WGS sequence"/>
</dbReference>
<feature type="region of interest" description="Disordered" evidence="12">
    <location>
        <begin position="1"/>
        <end position="22"/>
    </location>
</feature>
<dbReference type="PROSITE" id="PS50102">
    <property type="entry name" value="RRM"/>
    <property type="match status" value="1"/>
</dbReference>
<accession>A0A0J9X5X6</accession>
<evidence type="ECO:0000256" key="9">
    <source>
        <dbReference type="ARBA" id="ARBA00023242"/>
    </source>
</evidence>
<dbReference type="OrthoDB" id="201398at2759"/>
<dbReference type="CDD" id="cd12240">
    <property type="entry name" value="RRM_NCBP2"/>
    <property type="match status" value="1"/>
</dbReference>
<evidence type="ECO:0000256" key="8">
    <source>
        <dbReference type="ARBA" id="ARBA00023187"/>
    </source>
</evidence>
<evidence type="ECO:0000256" key="5">
    <source>
        <dbReference type="ARBA" id="ARBA00022664"/>
    </source>
</evidence>
<dbReference type="InterPro" id="IPR000504">
    <property type="entry name" value="RRM_dom"/>
</dbReference>
<sequence length="252" mass="27476">MQILFEGSQPKQVSDLSPKQPARTMTSDIFASHSTERLDGPSDYLLRKAKRSKEAQNDLEALKNTSTLYIGNLSFYTTEDQIYELFSKAGHVKKIVMGLDRFNKTPCGFTFVEYETPEEALFGLRYLNQTKLDDRTLQIDLDPGFVEGRQFGRGKSGGQVQDENREYYDAGRGGYGKRWTTVASANEGNGGDIVNYGAPIVSSAAAPEAAASTTDQEPPQAAAPLVVEDAGEVSTGENGDAASEGDYYEPQA</sequence>
<dbReference type="Pfam" id="PF00076">
    <property type="entry name" value="RRM_1"/>
    <property type="match status" value="1"/>
</dbReference>
<evidence type="ECO:0000256" key="2">
    <source>
        <dbReference type="ARBA" id="ARBA00010725"/>
    </source>
</evidence>
<dbReference type="InterPro" id="IPR012677">
    <property type="entry name" value="Nucleotide-bd_a/b_plait_sf"/>
</dbReference>
<keyword evidence="7 10" id="KW-0694">RNA-binding</keyword>
<evidence type="ECO:0000256" key="10">
    <source>
        <dbReference type="PROSITE-ProRule" id="PRU00176"/>
    </source>
</evidence>
<feature type="compositionally biased region" description="Polar residues" evidence="12">
    <location>
        <begin position="9"/>
        <end position="22"/>
    </location>
</feature>
<evidence type="ECO:0000256" key="7">
    <source>
        <dbReference type="ARBA" id="ARBA00022884"/>
    </source>
</evidence>
<evidence type="ECO:0000313" key="14">
    <source>
        <dbReference type="EMBL" id="CDO52842.1"/>
    </source>
</evidence>
<dbReference type="InterPro" id="IPR034148">
    <property type="entry name" value="NCBP2_RRM"/>
</dbReference>
<dbReference type="GO" id="GO:0005846">
    <property type="term" value="C:nuclear cap binding complex"/>
    <property type="evidence" value="ECO:0007669"/>
    <property type="project" value="InterPro"/>
</dbReference>
<dbReference type="InterPro" id="IPR027157">
    <property type="entry name" value="NCBP2"/>
</dbReference>
<comment type="similarity">
    <text evidence="2 11">Belongs to the RRM NCBP2 family.</text>
</comment>
<dbReference type="STRING" id="1173061.A0A0J9X5X6"/>
<dbReference type="SUPFAM" id="SSF54928">
    <property type="entry name" value="RNA-binding domain, RBD"/>
    <property type="match status" value="1"/>
</dbReference>
<dbReference type="GO" id="GO:0006401">
    <property type="term" value="P:RNA catabolic process"/>
    <property type="evidence" value="ECO:0007669"/>
    <property type="project" value="UniProtKB-ARBA"/>
</dbReference>
<evidence type="ECO:0000256" key="3">
    <source>
        <dbReference type="ARBA" id="ARBA00019878"/>
    </source>
</evidence>
<gene>
    <name evidence="14" type="ORF">BN980_GECA04s00362g</name>
</gene>
<evidence type="ECO:0000256" key="1">
    <source>
        <dbReference type="ARBA" id="ARBA00004123"/>
    </source>
</evidence>
<dbReference type="Gene3D" id="3.30.70.330">
    <property type="match status" value="1"/>
</dbReference>
<protein>
    <recommendedName>
        <fullName evidence="3 11">Nuclear cap-binding protein subunit 2</fullName>
    </recommendedName>
    <alternativeName>
        <fullName evidence="11">20 kDa nuclear cap-binding protein</fullName>
    </alternativeName>
</protein>
<dbReference type="InterPro" id="IPR035979">
    <property type="entry name" value="RBD_domain_sf"/>
</dbReference>
<feature type="domain" description="RRM" evidence="13">
    <location>
        <begin position="66"/>
        <end position="144"/>
    </location>
</feature>
<name>A0A0J9X5X6_GEOCN</name>
<keyword evidence="8 11" id="KW-0508">mRNA splicing</keyword>
<evidence type="ECO:0000259" key="13">
    <source>
        <dbReference type="PROSITE" id="PS50102"/>
    </source>
</evidence>
<feature type="region of interest" description="Disordered" evidence="12">
    <location>
        <begin position="205"/>
        <end position="252"/>
    </location>
</feature>
<comment type="caution">
    <text evidence="14">The sequence shown here is derived from an EMBL/GenBank/DDBJ whole genome shotgun (WGS) entry which is preliminary data.</text>
</comment>